<reference evidence="1" key="1">
    <citation type="submission" date="2019-08" db="EMBL/GenBank/DDBJ databases">
        <authorList>
            <person name="Kucharzyk K."/>
            <person name="Murdoch R.W."/>
            <person name="Higgins S."/>
            <person name="Loffler F."/>
        </authorList>
    </citation>
    <scope>NUCLEOTIDE SEQUENCE</scope>
</reference>
<evidence type="ECO:0000313" key="1">
    <source>
        <dbReference type="EMBL" id="MPM60924.1"/>
    </source>
</evidence>
<comment type="caution">
    <text evidence="1">The sequence shown here is derived from an EMBL/GenBank/DDBJ whole genome shotgun (WGS) entry which is preliminary data.</text>
</comment>
<sequence length="327" mass="36597">MKKFVFVLSFVFSAVFATNVFAYDLNLKFDSYGWYEDDINKDGSAEKIWIVPVGGSYKVDEGNSSVDMNSFTLHYEMVEVLPEPEYINGHPIYSYNIDIGTKKGLEWYGSMTTFLGDGMYAGPDTEYFFDKAEIIYVDTGVNSESLSFSDFASGIFSGKYPMTDPVPKEFYCITATKIREGDALKTWYFKVLSYEYAAPTNVNAKVCGSDLTFNTYNIKGYNYFKIRDLAAAFKDTGYAFNAEMGNLGLQMHIGGESSDVISNESLGSEYAHAVHSNGGIITLDDDTCKSVECYNINGYNYYKIRDIADLLGFDISYDSISGKIECV</sequence>
<dbReference type="AlphaFoldDB" id="A0A645BGP3"/>
<proteinExistence type="predicted"/>
<evidence type="ECO:0008006" key="2">
    <source>
        <dbReference type="Google" id="ProtNLM"/>
    </source>
</evidence>
<accession>A0A645BGP3</accession>
<gene>
    <name evidence="1" type="ORF">SDC9_107778</name>
</gene>
<name>A0A645BGP3_9ZZZZ</name>
<dbReference type="EMBL" id="VSSQ01018061">
    <property type="protein sequence ID" value="MPM60924.1"/>
    <property type="molecule type" value="Genomic_DNA"/>
</dbReference>
<organism evidence="1">
    <name type="scientific">bioreactor metagenome</name>
    <dbReference type="NCBI Taxonomy" id="1076179"/>
    <lineage>
        <taxon>unclassified sequences</taxon>
        <taxon>metagenomes</taxon>
        <taxon>ecological metagenomes</taxon>
    </lineage>
</organism>
<protein>
    <recommendedName>
        <fullName evidence="2">Copper amine oxidase-like N-terminal domain-containing protein</fullName>
    </recommendedName>
</protein>